<dbReference type="KEGG" id="dli:dnl_49090"/>
<dbReference type="NCBIfam" id="TIGR00745">
    <property type="entry name" value="apbA_panE"/>
    <property type="match status" value="1"/>
</dbReference>
<accession>A0A975BBW9</accession>
<organism evidence="12 13">
    <name type="scientific">Desulfonema limicola</name>
    <dbReference type="NCBI Taxonomy" id="45656"/>
    <lineage>
        <taxon>Bacteria</taxon>
        <taxon>Pseudomonadati</taxon>
        <taxon>Thermodesulfobacteriota</taxon>
        <taxon>Desulfobacteria</taxon>
        <taxon>Desulfobacterales</taxon>
        <taxon>Desulfococcaceae</taxon>
        <taxon>Desulfonema</taxon>
    </lineage>
</organism>
<dbReference type="EC" id="1.1.1.169" evidence="3 9"/>
<evidence type="ECO:0000256" key="7">
    <source>
        <dbReference type="ARBA" id="ARBA00032024"/>
    </source>
</evidence>
<name>A0A975BBW9_9BACT</name>
<feature type="domain" description="Ketopantoate reductase N-terminal" evidence="10">
    <location>
        <begin position="3"/>
        <end position="151"/>
    </location>
</feature>
<comment type="catalytic activity">
    <reaction evidence="8 9">
        <text>(R)-pantoate + NADP(+) = 2-dehydropantoate + NADPH + H(+)</text>
        <dbReference type="Rhea" id="RHEA:16233"/>
        <dbReference type="ChEBI" id="CHEBI:11561"/>
        <dbReference type="ChEBI" id="CHEBI:15378"/>
        <dbReference type="ChEBI" id="CHEBI:15980"/>
        <dbReference type="ChEBI" id="CHEBI:57783"/>
        <dbReference type="ChEBI" id="CHEBI:58349"/>
        <dbReference type="EC" id="1.1.1.169"/>
    </reaction>
</comment>
<dbReference type="PANTHER" id="PTHR43765:SF2">
    <property type="entry name" value="2-DEHYDROPANTOATE 2-REDUCTASE"/>
    <property type="match status" value="1"/>
</dbReference>
<reference evidence="12" key="1">
    <citation type="journal article" date="2021" name="Microb. Physiol.">
        <title>Proteogenomic Insights into the Physiology of Marine, Sulfate-Reducing, Filamentous Desulfonema limicola and Desulfonema magnum.</title>
        <authorList>
            <person name="Schnaars V."/>
            <person name="Wohlbrand L."/>
            <person name="Scheve S."/>
            <person name="Hinrichs C."/>
            <person name="Reinhardt R."/>
            <person name="Rabus R."/>
        </authorList>
    </citation>
    <scope>NUCLEOTIDE SEQUENCE</scope>
    <source>
        <strain evidence="12">5ac10</strain>
    </source>
</reference>
<evidence type="ECO:0000256" key="2">
    <source>
        <dbReference type="ARBA" id="ARBA00007870"/>
    </source>
</evidence>
<dbReference type="Gene3D" id="1.10.1040.10">
    <property type="entry name" value="N-(1-d-carboxylethyl)-l-norvaline Dehydrogenase, domain 2"/>
    <property type="match status" value="1"/>
</dbReference>
<dbReference type="Proteomes" id="UP000663720">
    <property type="component" value="Chromosome"/>
</dbReference>
<dbReference type="GO" id="GO:0050661">
    <property type="term" value="F:NADP binding"/>
    <property type="evidence" value="ECO:0007669"/>
    <property type="project" value="TreeGrafter"/>
</dbReference>
<keyword evidence="6 9" id="KW-0560">Oxidoreductase</keyword>
<evidence type="ECO:0000313" key="12">
    <source>
        <dbReference type="EMBL" id="QTA82532.1"/>
    </source>
</evidence>
<dbReference type="InterPro" id="IPR013332">
    <property type="entry name" value="KPR_N"/>
</dbReference>
<keyword evidence="9" id="KW-0566">Pantothenate biosynthesis</keyword>
<comment type="pathway">
    <text evidence="1 9">Cofactor biosynthesis; (R)-pantothenate biosynthesis; (R)-pantoate from 3-methyl-2-oxobutanoate: step 2/2.</text>
</comment>
<dbReference type="AlphaFoldDB" id="A0A975BBW9"/>
<dbReference type="GO" id="GO:0008677">
    <property type="term" value="F:2-dehydropantoate 2-reductase activity"/>
    <property type="evidence" value="ECO:0007669"/>
    <property type="project" value="UniProtKB-EC"/>
</dbReference>
<dbReference type="Pfam" id="PF02558">
    <property type="entry name" value="ApbA"/>
    <property type="match status" value="1"/>
</dbReference>
<dbReference type="RefSeq" id="WP_207688452.1">
    <property type="nucleotide sequence ID" value="NZ_CP061799.1"/>
</dbReference>
<evidence type="ECO:0000256" key="1">
    <source>
        <dbReference type="ARBA" id="ARBA00004994"/>
    </source>
</evidence>
<keyword evidence="5 9" id="KW-0521">NADP</keyword>
<evidence type="ECO:0000256" key="4">
    <source>
        <dbReference type="ARBA" id="ARBA00019465"/>
    </source>
</evidence>
<evidence type="ECO:0000256" key="5">
    <source>
        <dbReference type="ARBA" id="ARBA00022857"/>
    </source>
</evidence>
<dbReference type="FunFam" id="1.10.1040.10:FF:000017">
    <property type="entry name" value="2-dehydropantoate 2-reductase"/>
    <property type="match status" value="1"/>
</dbReference>
<dbReference type="GO" id="GO:0005737">
    <property type="term" value="C:cytoplasm"/>
    <property type="evidence" value="ECO:0007669"/>
    <property type="project" value="TreeGrafter"/>
</dbReference>
<dbReference type="SUPFAM" id="SSF51735">
    <property type="entry name" value="NAD(P)-binding Rossmann-fold domains"/>
    <property type="match status" value="1"/>
</dbReference>
<protein>
    <recommendedName>
        <fullName evidence="4 9">2-dehydropantoate 2-reductase</fullName>
        <ecNumber evidence="3 9">1.1.1.169</ecNumber>
    </recommendedName>
    <alternativeName>
        <fullName evidence="7 9">Ketopantoate reductase</fullName>
    </alternativeName>
</protein>
<evidence type="ECO:0000259" key="11">
    <source>
        <dbReference type="Pfam" id="PF08546"/>
    </source>
</evidence>
<dbReference type="InterPro" id="IPR003710">
    <property type="entry name" value="ApbA"/>
</dbReference>
<gene>
    <name evidence="12" type="primary">panE</name>
    <name evidence="12" type="ORF">dnl_49090</name>
</gene>
<proteinExistence type="inferred from homology"/>
<dbReference type="InterPro" id="IPR036291">
    <property type="entry name" value="NAD(P)-bd_dom_sf"/>
</dbReference>
<dbReference type="GO" id="GO:0015940">
    <property type="term" value="P:pantothenate biosynthetic process"/>
    <property type="evidence" value="ECO:0007669"/>
    <property type="project" value="UniProtKB-KW"/>
</dbReference>
<dbReference type="SUPFAM" id="SSF48179">
    <property type="entry name" value="6-phosphogluconate dehydrogenase C-terminal domain-like"/>
    <property type="match status" value="1"/>
</dbReference>
<dbReference type="InterPro" id="IPR008927">
    <property type="entry name" value="6-PGluconate_DH-like_C_sf"/>
</dbReference>
<dbReference type="PANTHER" id="PTHR43765">
    <property type="entry name" value="2-DEHYDROPANTOATE 2-REDUCTASE-RELATED"/>
    <property type="match status" value="1"/>
</dbReference>
<sequence>MRIAIVGAGAMGSLFGSMLSMVSDVYLIDPYEDHVNAINEKGLIVEQEDKTSAKFRIFAASDPFQVKQGIDLAIIFTKSYMTAQAAKTALPLLSEKGLILTLQNGLGNMELIADIAGKQRTIAGVTSHGGTLAGPGHVRHAGKGPTYIAPASSNTPSINHIKDIFQAAGIETIISQNLDTLIWGKLIINAGINALAAIIRVPNGTLLTPESEKIMEQAVNEAVNIANALNIELPYDKPFEQVKEVCKKTFANKASMLQDILRGARTEIDVINQAIVKKGRELGIDTPCNAFLSDIIKALEATWENRI</sequence>
<dbReference type="Pfam" id="PF08546">
    <property type="entry name" value="ApbA_C"/>
    <property type="match status" value="1"/>
</dbReference>
<dbReference type="EMBL" id="CP061799">
    <property type="protein sequence ID" value="QTA82532.1"/>
    <property type="molecule type" value="Genomic_DNA"/>
</dbReference>
<comment type="function">
    <text evidence="9">Catalyzes the NADPH-dependent reduction of ketopantoate into pantoic acid.</text>
</comment>
<feature type="domain" description="Ketopantoate reductase C-terminal" evidence="11">
    <location>
        <begin position="177"/>
        <end position="300"/>
    </location>
</feature>
<dbReference type="InterPro" id="IPR013752">
    <property type="entry name" value="KPA_reductase"/>
</dbReference>
<dbReference type="InterPro" id="IPR013328">
    <property type="entry name" value="6PGD_dom2"/>
</dbReference>
<dbReference type="InterPro" id="IPR050838">
    <property type="entry name" value="Ketopantoate_reductase"/>
</dbReference>
<evidence type="ECO:0000256" key="6">
    <source>
        <dbReference type="ARBA" id="ARBA00023002"/>
    </source>
</evidence>
<evidence type="ECO:0000256" key="9">
    <source>
        <dbReference type="RuleBase" id="RU362068"/>
    </source>
</evidence>
<dbReference type="Gene3D" id="3.40.50.720">
    <property type="entry name" value="NAD(P)-binding Rossmann-like Domain"/>
    <property type="match status" value="1"/>
</dbReference>
<evidence type="ECO:0000256" key="8">
    <source>
        <dbReference type="ARBA" id="ARBA00048793"/>
    </source>
</evidence>
<evidence type="ECO:0000259" key="10">
    <source>
        <dbReference type="Pfam" id="PF02558"/>
    </source>
</evidence>
<comment type="similarity">
    <text evidence="2 9">Belongs to the ketopantoate reductase family.</text>
</comment>
<evidence type="ECO:0000313" key="13">
    <source>
        <dbReference type="Proteomes" id="UP000663720"/>
    </source>
</evidence>
<evidence type="ECO:0000256" key="3">
    <source>
        <dbReference type="ARBA" id="ARBA00013014"/>
    </source>
</evidence>
<keyword evidence="13" id="KW-1185">Reference proteome</keyword>